<gene>
    <name evidence="2" type="ORF">K9W46_03655</name>
</gene>
<dbReference type="EMBL" id="CP084167">
    <property type="protein sequence ID" value="UJG44284.1"/>
    <property type="molecule type" value="Genomic_DNA"/>
</dbReference>
<reference evidence="2" key="1">
    <citation type="journal article" date="2022" name="Nat. Microbiol.">
        <title>Unique mobile elements and scalable gene flow at the prokaryote-eukaryote boundary revealed by circularized Asgard archaea genomes.</title>
        <authorList>
            <person name="Wu F."/>
            <person name="Speth D.R."/>
            <person name="Philosof A."/>
            <person name="Cremiere A."/>
            <person name="Narayanan A."/>
            <person name="Barco R.A."/>
            <person name="Connon S.A."/>
            <person name="Amend J.P."/>
            <person name="Antoshechkin I.A."/>
            <person name="Orphan V.J."/>
        </authorList>
    </citation>
    <scope>NUCLEOTIDE SEQUENCE</scope>
    <source>
        <strain evidence="2">PR6</strain>
    </source>
</reference>
<feature type="transmembrane region" description="Helical" evidence="1">
    <location>
        <begin position="6"/>
        <end position="27"/>
    </location>
</feature>
<name>A0A9Y1BTV2_9ARCH</name>
<dbReference type="Proteomes" id="UP001200513">
    <property type="component" value="Chromosome"/>
</dbReference>
<keyword evidence="1" id="KW-0472">Membrane</keyword>
<organism evidence="2">
    <name type="scientific">Candidatus Heimdallarchaeum endolithica</name>
    <dbReference type="NCBI Taxonomy" id="2876572"/>
    <lineage>
        <taxon>Archaea</taxon>
        <taxon>Promethearchaeati</taxon>
        <taxon>Candidatus Heimdallarchaeota</taxon>
        <taxon>Candidatus Heimdallarchaeia (ex Rinke et al. 2021) (nom. nud.)</taxon>
        <taxon>Candidatus Heimdallarchaeales</taxon>
        <taxon>Candidatus Heimdallarchaeaceae</taxon>
        <taxon>Candidatus Heimdallarchaeum</taxon>
    </lineage>
</organism>
<evidence type="ECO:0000256" key="1">
    <source>
        <dbReference type="SAM" id="Phobius"/>
    </source>
</evidence>
<accession>A0A9Y1BTV2</accession>
<keyword evidence="1" id="KW-0812">Transmembrane</keyword>
<protein>
    <submittedName>
        <fullName evidence="2">Uncharacterized protein</fullName>
    </submittedName>
</protein>
<keyword evidence="1" id="KW-1133">Transmembrane helix</keyword>
<evidence type="ECO:0000313" key="2">
    <source>
        <dbReference type="EMBL" id="UJG44284.1"/>
    </source>
</evidence>
<dbReference type="AlphaFoldDB" id="A0A9Y1BTV2"/>
<proteinExistence type="predicted"/>
<sequence>MSNSSFNFFIIVLGFLLLGLPIILIHYSTVPPTPEQFYSEINIIDAVQDGRSAIILNDTAKINGSSSYWSSLGALPELSYINNLTDLIKEEENFLATVDTQNYGGFKKNIHIFNLTMRISLWDNNTDTFYSEYNATLNGSSTFMFVKLDIETDAYSTFATGQYPSINNIMGEIDSRGVQLKYIITVNFNANIEKTDGNYKISFGRVILIDVNEFPILFLSNEISWSLVKVS</sequence>